<proteinExistence type="predicted"/>
<dbReference type="AlphaFoldDB" id="A0A367ZRE5"/>
<accession>A0A367ZRE5</accession>
<reference evidence="2 3" key="1">
    <citation type="submission" date="2018-05" db="EMBL/GenBank/DDBJ databases">
        <title>A metagenomic window into the 2 km-deep terrestrial subsurface aquifer revealed taxonomically and functionally diverse microbial community comprising novel uncultured bacterial lineages.</title>
        <authorList>
            <person name="Kadnikov V.V."/>
            <person name="Mardanov A.V."/>
            <person name="Beletsky A.V."/>
            <person name="Banks D."/>
            <person name="Pimenov N.V."/>
            <person name="Frank Y.A."/>
            <person name="Karnachuk O.V."/>
            <person name="Ravin N.V."/>
        </authorList>
    </citation>
    <scope>NUCLEOTIDE SEQUENCE [LARGE SCALE GENOMIC DNA]</scope>
    <source>
        <strain evidence="2">BY5</strain>
    </source>
</reference>
<evidence type="ECO:0000256" key="1">
    <source>
        <dbReference type="SAM" id="MobiDB-lite"/>
    </source>
</evidence>
<organism evidence="2 3">
    <name type="scientific">Candidatus Ozemobacter sibiricus</name>
    <dbReference type="NCBI Taxonomy" id="2268124"/>
    <lineage>
        <taxon>Bacteria</taxon>
        <taxon>Candidatus Ozemobacteria</taxon>
        <taxon>Candidatus Ozemobacterales</taxon>
        <taxon>Candidatus Ozemobacteraceae</taxon>
        <taxon>Candidatus Ozemobacter</taxon>
    </lineage>
</organism>
<evidence type="ECO:0000313" key="3">
    <source>
        <dbReference type="Proteomes" id="UP000252355"/>
    </source>
</evidence>
<sequence length="39" mass="4512">MPDPVKKSRAGRRRNEDQGIQDFVRSEGRVVKWDALTGR</sequence>
<gene>
    <name evidence="2" type="ORF">OZSIB_3173</name>
</gene>
<comment type="caution">
    <text evidence="2">The sequence shown here is derived from an EMBL/GenBank/DDBJ whole genome shotgun (WGS) entry which is preliminary data.</text>
</comment>
<protein>
    <submittedName>
        <fullName evidence="2">Uncharacterized protein</fullName>
    </submittedName>
</protein>
<name>A0A367ZRE5_9BACT</name>
<evidence type="ECO:0000313" key="2">
    <source>
        <dbReference type="EMBL" id="RCK80427.1"/>
    </source>
</evidence>
<dbReference type="Proteomes" id="UP000252355">
    <property type="component" value="Unassembled WGS sequence"/>
</dbReference>
<dbReference type="EMBL" id="QOQW01000006">
    <property type="protein sequence ID" value="RCK80427.1"/>
    <property type="molecule type" value="Genomic_DNA"/>
</dbReference>
<feature type="region of interest" description="Disordered" evidence="1">
    <location>
        <begin position="1"/>
        <end position="21"/>
    </location>
</feature>